<dbReference type="Pfam" id="PF13563">
    <property type="entry name" value="2_5_RNA_ligase2"/>
    <property type="match status" value="1"/>
</dbReference>
<reference evidence="1 2" key="1">
    <citation type="submission" date="2022-06" db="EMBL/GenBank/DDBJ databases">
        <title>Roseomonas CN29.</title>
        <authorList>
            <person name="Cheng Y."/>
            <person name="He X."/>
        </authorList>
    </citation>
    <scope>NUCLEOTIDE SEQUENCE [LARGE SCALE GENOMIC DNA]</scope>
    <source>
        <strain evidence="1 2">CN29</strain>
    </source>
</reference>
<evidence type="ECO:0000313" key="2">
    <source>
        <dbReference type="Proteomes" id="UP001524642"/>
    </source>
</evidence>
<dbReference type="Gene3D" id="3.90.1140.10">
    <property type="entry name" value="Cyclic phosphodiesterase"/>
    <property type="match status" value="1"/>
</dbReference>
<dbReference type="SUPFAM" id="SSF55144">
    <property type="entry name" value="LigT-like"/>
    <property type="match status" value="1"/>
</dbReference>
<dbReference type="Proteomes" id="UP001524642">
    <property type="component" value="Unassembled WGS sequence"/>
</dbReference>
<comment type="caution">
    <text evidence="1">The sequence shown here is derived from an EMBL/GenBank/DDBJ whole genome shotgun (WGS) entry which is preliminary data.</text>
</comment>
<protein>
    <submittedName>
        <fullName evidence="1">2'-5' RNA ligase family protein</fullName>
    </submittedName>
</protein>
<accession>A0ABT1X2F2</accession>
<gene>
    <name evidence="1" type="ORF">NRP21_09465</name>
</gene>
<dbReference type="InterPro" id="IPR009097">
    <property type="entry name" value="Cyclic_Pdiesterase"/>
</dbReference>
<organism evidence="1 2">
    <name type="scientific">Roseomonas populi</name>
    <dbReference type="NCBI Taxonomy" id="3121582"/>
    <lineage>
        <taxon>Bacteria</taxon>
        <taxon>Pseudomonadati</taxon>
        <taxon>Pseudomonadota</taxon>
        <taxon>Alphaproteobacteria</taxon>
        <taxon>Acetobacterales</taxon>
        <taxon>Roseomonadaceae</taxon>
        <taxon>Roseomonas</taxon>
    </lineage>
</organism>
<evidence type="ECO:0000313" key="1">
    <source>
        <dbReference type="EMBL" id="MCR0982274.1"/>
    </source>
</evidence>
<keyword evidence="2" id="KW-1185">Reference proteome</keyword>
<sequence length="172" mass="18858">MEPAPLILTLRFDAAAFARLDGLRRAHFPPERNHIPAHLTLFHALPGAGRTEIEENLRVACAGTPPMALRVTGPRPLGRGVALEVEAPALVALRRLLASHWREWLTPQDAGGFRPHVTVQNKVTPEAARGLLAELAAAFQPWEARAEGLLLWHYRGGPWEAAAEFPFLGRAP</sequence>
<dbReference type="EMBL" id="JANJOU010000007">
    <property type="protein sequence ID" value="MCR0982274.1"/>
    <property type="molecule type" value="Genomic_DNA"/>
</dbReference>
<dbReference type="GO" id="GO:0016874">
    <property type="term" value="F:ligase activity"/>
    <property type="evidence" value="ECO:0007669"/>
    <property type="project" value="UniProtKB-KW"/>
</dbReference>
<dbReference type="RefSeq" id="WP_257715947.1">
    <property type="nucleotide sequence ID" value="NZ_JANJOU010000007.1"/>
</dbReference>
<name>A0ABT1X2F2_9PROT</name>
<keyword evidence="1" id="KW-0436">Ligase</keyword>
<proteinExistence type="predicted"/>